<evidence type="ECO:0000313" key="4">
    <source>
        <dbReference type="Proteomes" id="UP000008207"/>
    </source>
</evidence>
<reference evidence="3 4" key="1">
    <citation type="submission" date="2009-01" db="EMBL/GenBank/DDBJ databases">
        <title>Complete sequence of chromosome of Methylobacterium nodulans ORS 2060.</title>
        <authorList>
            <consortium name="US DOE Joint Genome Institute"/>
            <person name="Lucas S."/>
            <person name="Copeland A."/>
            <person name="Lapidus A."/>
            <person name="Glavina del Rio T."/>
            <person name="Dalin E."/>
            <person name="Tice H."/>
            <person name="Bruce D."/>
            <person name="Goodwin L."/>
            <person name="Pitluck S."/>
            <person name="Sims D."/>
            <person name="Brettin T."/>
            <person name="Detter J.C."/>
            <person name="Han C."/>
            <person name="Larimer F."/>
            <person name="Land M."/>
            <person name="Hauser L."/>
            <person name="Kyrpides N."/>
            <person name="Ivanova N."/>
            <person name="Marx C.J."/>
            <person name="Richardson P."/>
        </authorList>
    </citation>
    <scope>NUCLEOTIDE SEQUENCE [LARGE SCALE GENOMIC DNA]</scope>
    <source>
        <strain evidence="4">LMG 21967 / CNCM I-2342 / ORS 2060</strain>
        <strain evidence="3">ORS 2060</strain>
    </source>
</reference>
<dbReference type="AlphaFoldDB" id="B8IIK1"/>
<proteinExistence type="predicted"/>
<dbReference type="RefSeq" id="WP_015930475.1">
    <property type="nucleotide sequence ID" value="NC_011894.1"/>
</dbReference>
<dbReference type="Proteomes" id="UP000008207">
    <property type="component" value="Chromosome"/>
</dbReference>
<dbReference type="EMBL" id="CP001349">
    <property type="protein sequence ID" value="ACL59878.1"/>
    <property type="molecule type" value="Genomic_DNA"/>
</dbReference>
<dbReference type="KEGG" id="mno:Mnod_5031"/>
<name>B8IIK1_METNO</name>
<gene>
    <name evidence="2" type="ordered locus">Mnod_3925</name>
    <name evidence="3" type="ordered locus">Mnod_5031</name>
</gene>
<organism evidence="3 4">
    <name type="scientific">Methylobacterium nodulans (strain LMG 21967 / CNCM I-2342 / ORS 2060)</name>
    <dbReference type="NCBI Taxonomy" id="460265"/>
    <lineage>
        <taxon>Bacteria</taxon>
        <taxon>Pseudomonadati</taxon>
        <taxon>Pseudomonadota</taxon>
        <taxon>Alphaproteobacteria</taxon>
        <taxon>Hyphomicrobiales</taxon>
        <taxon>Methylobacteriaceae</taxon>
        <taxon>Methylobacterium</taxon>
    </lineage>
</organism>
<evidence type="ECO:0000313" key="3">
    <source>
        <dbReference type="EMBL" id="ACL59878.1"/>
    </source>
</evidence>
<dbReference type="KEGG" id="mno:Mnod_3925"/>
<dbReference type="EMBL" id="CP001349">
    <property type="protein sequence ID" value="ACL58825.1"/>
    <property type="molecule type" value="Genomic_DNA"/>
</dbReference>
<feature type="region of interest" description="Disordered" evidence="1">
    <location>
        <begin position="83"/>
        <end position="122"/>
    </location>
</feature>
<dbReference type="HOGENOM" id="CLU_2023998_0_0_5"/>
<accession>B8IIK1</accession>
<protein>
    <submittedName>
        <fullName evidence="3">Uncharacterized protein</fullName>
    </submittedName>
</protein>
<sequence>MPAVAVSLGHVEGCLEGIELDLEHVPFDGNGVAIGSSVQRGLKLSFQALDVPREHPDNGEDVGGVVGLDVLMDDGGLVGCQPLDGDGDEGAAVVPRLPGPPSASHEGRALSGAIPSAAANSS</sequence>
<evidence type="ECO:0000313" key="2">
    <source>
        <dbReference type="EMBL" id="ACL58825.1"/>
    </source>
</evidence>
<keyword evidence="4" id="KW-1185">Reference proteome</keyword>
<evidence type="ECO:0000256" key="1">
    <source>
        <dbReference type="SAM" id="MobiDB-lite"/>
    </source>
</evidence>